<evidence type="ECO:0000313" key="15">
    <source>
        <dbReference type="EMBL" id="MBF8150253.1"/>
    </source>
</evidence>
<evidence type="ECO:0000256" key="1">
    <source>
        <dbReference type="ARBA" id="ARBA00005051"/>
    </source>
</evidence>
<evidence type="ECO:0000256" key="5">
    <source>
        <dbReference type="ARBA" id="ARBA00022679"/>
    </source>
</evidence>
<reference evidence="15 16" key="1">
    <citation type="submission" date="2020-11" db="EMBL/GenBank/DDBJ databases">
        <title>Winogradskyella marina sp. nov., isolated from marine sediment.</title>
        <authorList>
            <person name="Bo J."/>
            <person name="Wang S."/>
            <person name="Song X."/>
            <person name="Du Z."/>
        </authorList>
    </citation>
    <scope>NUCLEOTIDE SEQUENCE [LARGE SCALE GENOMIC DNA]</scope>
    <source>
        <strain evidence="15 16">F6397</strain>
    </source>
</reference>
<evidence type="ECO:0000256" key="8">
    <source>
        <dbReference type="ARBA" id="ARBA00022840"/>
    </source>
</evidence>
<name>A0ABS0EIL3_9FLAO</name>
<gene>
    <name evidence="15" type="primary">folK</name>
    <name evidence="15" type="ORF">ITJ86_10120</name>
</gene>
<keyword evidence="9" id="KW-0289">Folate biosynthesis</keyword>
<keyword evidence="8" id="KW-0067">ATP-binding</keyword>
<dbReference type="InterPro" id="IPR000550">
    <property type="entry name" value="Hppk"/>
</dbReference>
<evidence type="ECO:0000259" key="13">
    <source>
        <dbReference type="Pfam" id="PF01288"/>
    </source>
</evidence>
<comment type="pathway">
    <text evidence="1">Cofactor biosynthesis; tetrahydrofolate biosynthesis; 2-amino-4-hydroxy-6-hydroxymethyl-7,8-dihydropteridine diphosphate from 7,8-dihydroneopterin triphosphate: step 4/4.</text>
</comment>
<dbReference type="Gene3D" id="3.40.50.300">
    <property type="entry name" value="P-loop containing nucleotide triphosphate hydrolases"/>
    <property type="match status" value="1"/>
</dbReference>
<evidence type="ECO:0000256" key="11">
    <source>
        <dbReference type="ARBA" id="ARBA00029766"/>
    </source>
</evidence>
<keyword evidence="16" id="KW-1185">Reference proteome</keyword>
<evidence type="ECO:0000256" key="9">
    <source>
        <dbReference type="ARBA" id="ARBA00022909"/>
    </source>
</evidence>
<comment type="similarity">
    <text evidence="2">Belongs to the HPPK family.</text>
</comment>
<keyword evidence="6" id="KW-0547">Nucleotide-binding</keyword>
<dbReference type="Pfam" id="PF01288">
    <property type="entry name" value="HPPK"/>
    <property type="match status" value="1"/>
</dbReference>
<dbReference type="NCBIfam" id="TIGR01498">
    <property type="entry name" value="folK"/>
    <property type="match status" value="1"/>
</dbReference>
<evidence type="ECO:0000256" key="6">
    <source>
        <dbReference type="ARBA" id="ARBA00022741"/>
    </source>
</evidence>
<dbReference type="Pfam" id="PF01712">
    <property type="entry name" value="dNK"/>
    <property type="match status" value="1"/>
</dbReference>
<dbReference type="SUPFAM" id="SSF52540">
    <property type="entry name" value="P-loop containing nucleoside triphosphate hydrolases"/>
    <property type="match status" value="1"/>
</dbReference>
<dbReference type="InterPro" id="IPR027417">
    <property type="entry name" value="P-loop_NTPase"/>
</dbReference>
<dbReference type="Proteomes" id="UP000611215">
    <property type="component" value="Unassembled WGS sequence"/>
</dbReference>
<comment type="caution">
    <text evidence="15">The sequence shown here is derived from an EMBL/GenBank/DDBJ whole genome shotgun (WGS) entry which is preliminary data.</text>
</comment>
<accession>A0ABS0EIL3</accession>
<sequence>MKPTKTIHIALGSNKGHKLQYLQSAVDAIFERIGAVKKISKVYKTPALGFEGDDFFNACVKVETELKPKKVLKELQTIESDLGRKTKTTKGYESREIDLDILFFEDEVIEEKTLIIPHPRLQNRKFVLQPLVDIAKDVEHPLLKTSIEDLLLECKDDSEIEPVNIWLKNPKKAYTFNNYNYIALEGNIGAGKTSLANKISNDFNAKLILERFADNPFLPKFYKEPERYAFTLEMSFLADRYQQISDDLSQLDLFKDFMVSDYDVFKSLIFSKITLPEDEFRLYRKLFYQVYKDIAKPDLYVYLYQNTERLQANIKKRGRNYEKDIKDDYLEKINAGYLEFLKSQQDMNVKIIDISDRDFVKSREDYLWLLSQINES</sequence>
<organism evidence="15 16">
    <name type="scientific">Winogradskyella marina</name>
    <dbReference type="NCBI Taxonomy" id="2785530"/>
    <lineage>
        <taxon>Bacteria</taxon>
        <taxon>Pseudomonadati</taxon>
        <taxon>Bacteroidota</taxon>
        <taxon>Flavobacteriia</taxon>
        <taxon>Flavobacteriales</taxon>
        <taxon>Flavobacteriaceae</taxon>
        <taxon>Winogradskyella</taxon>
    </lineage>
</organism>
<comment type="function">
    <text evidence="10">Catalyzes the transfer of pyrophosphate from adenosine triphosphate (ATP) to 6-hydroxymethyl-7,8-dihydropterin, an enzymatic step in folate biosynthesis pathway.</text>
</comment>
<dbReference type="PANTHER" id="PTHR43071">
    <property type="entry name" value="2-AMINO-4-HYDROXY-6-HYDROXYMETHYLDIHYDROPTERIDINE PYROPHOSPHOKINASE"/>
    <property type="match status" value="1"/>
</dbReference>
<evidence type="ECO:0000256" key="12">
    <source>
        <dbReference type="ARBA" id="ARBA00033413"/>
    </source>
</evidence>
<evidence type="ECO:0000313" key="16">
    <source>
        <dbReference type="Proteomes" id="UP000611215"/>
    </source>
</evidence>
<evidence type="ECO:0000256" key="3">
    <source>
        <dbReference type="ARBA" id="ARBA00013253"/>
    </source>
</evidence>
<dbReference type="Gene3D" id="3.30.70.560">
    <property type="entry name" value="7,8-Dihydro-6-hydroxymethylpterin-pyrophosphokinase HPPK"/>
    <property type="match status" value="1"/>
</dbReference>
<dbReference type="CDD" id="cd01673">
    <property type="entry name" value="dNK"/>
    <property type="match status" value="1"/>
</dbReference>
<proteinExistence type="inferred from homology"/>
<dbReference type="GO" id="GO:0003848">
    <property type="term" value="F:2-amino-4-hydroxy-6-hydroxymethyldihydropteridine diphosphokinase activity"/>
    <property type="evidence" value="ECO:0007669"/>
    <property type="project" value="UniProtKB-EC"/>
</dbReference>
<evidence type="ECO:0000259" key="14">
    <source>
        <dbReference type="Pfam" id="PF01712"/>
    </source>
</evidence>
<dbReference type="PANTHER" id="PTHR43071:SF1">
    <property type="entry name" value="2-AMINO-4-HYDROXY-6-HYDROXYMETHYLDIHYDROPTERIDINE PYROPHOSPHOKINASE"/>
    <property type="match status" value="1"/>
</dbReference>
<keyword evidence="7" id="KW-0418">Kinase</keyword>
<dbReference type="SUPFAM" id="SSF55083">
    <property type="entry name" value="6-hydroxymethyl-7,8-dihydropterin pyrophosphokinase, HPPK"/>
    <property type="match status" value="1"/>
</dbReference>
<feature type="domain" description="7,8-dihydro-6-hydroxymethylpterin-pyrophosphokinase" evidence="13">
    <location>
        <begin position="9"/>
        <end position="135"/>
    </location>
</feature>
<evidence type="ECO:0000256" key="7">
    <source>
        <dbReference type="ARBA" id="ARBA00022777"/>
    </source>
</evidence>
<evidence type="ECO:0000256" key="10">
    <source>
        <dbReference type="ARBA" id="ARBA00029409"/>
    </source>
</evidence>
<dbReference type="CDD" id="cd00483">
    <property type="entry name" value="HPPK"/>
    <property type="match status" value="1"/>
</dbReference>
<dbReference type="InterPro" id="IPR035907">
    <property type="entry name" value="Hppk_sf"/>
</dbReference>
<dbReference type="InterPro" id="IPR031314">
    <property type="entry name" value="DNK_dom"/>
</dbReference>
<feature type="domain" description="Deoxynucleoside kinase" evidence="14">
    <location>
        <begin position="182"/>
        <end position="375"/>
    </location>
</feature>
<dbReference type="EMBL" id="JADOET010000007">
    <property type="protein sequence ID" value="MBF8150253.1"/>
    <property type="molecule type" value="Genomic_DNA"/>
</dbReference>
<dbReference type="EC" id="2.7.6.3" evidence="3"/>
<protein>
    <recommendedName>
        <fullName evidence="4">2-amino-4-hydroxy-6-hydroxymethyldihydropteridine pyrophosphokinase</fullName>
        <ecNumber evidence="3">2.7.6.3</ecNumber>
    </recommendedName>
    <alternativeName>
        <fullName evidence="11">6-hydroxymethyl-7,8-dihydropterin pyrophosphokinase</fullName>
    </alternativeName>
    <alternativeName>
        <fullName evidence="12">7,8-dihydro-6-hydroxymethylpterin-pyrophosphokinase</fullName>
    </alternativeName>
</protein>
<keyword evidence="5 15" id="KW-0808">Transferase</keyword>
<evidence type="ECO:0000256" key="4">
    <source>
        <dbReference type="ARBA" id="ARBA00016218"/>
    </source>
</evidence>
<evidence type="ECO:0000256" key="2">
    <source>
        <dbReference type="ARBA" id="ARBA00005810"/>
    </source>
</evidence>
<dbReference type="RefSeq" id="WP_195871523.1">
    <property type="nucleotide sequence ID" value="NZ_JADOET010000007.1"/>
</dbReference>